<keyword evidence="3" id="KW-1185">Reference proteome</keyword>
<dbReference type="Pfam" id="PF08818">
    <property type="entry name" value="DUF1801"/>
    <property type="match status" value="1"/>
</dbReference>
<dbReference type="Pfam" id="PF13376">
    <property type="entry name" value="OmdA"/>
    <property type="match status" value="1"/>
</dbReference>
<organism evidence="2 3">
    <name type="scientific">Scleromatobacter humisilvae</name>
    <dbReference type="NCBI Taxonomy" id="2897159"/>
    <lineage>
        <taxon>Bacteria</taxon>
        <taxon>Pseudomonadati</taxon>
        <taxon>Pseudomonadota</taxon>
        <taxon>Betaproteobacteria</taxon>
        <taxon>Burkholderiales</taxon>
        <taxon>Sphaerotilaceae</taxon>
        <taxon>Scleromatobacter</taxon>
    </lineage>
</organism>
<dbReference type="Proteomes" id="UP001139353">
    <property type="component" value="Unassembled WGS sequence"/>
</dbReference>
<accession>A0A9X1YQT9</accession>
<sequence>MASKSLPANPPGRDPRVDDYIAKAAPFAQAPLAHIREAMHAALPDVTEAIKWSHPFFLLEGRPFANMAAFKAHCSLGFWRGGRPIAEEAAGERGKAMGQFGRIESLADLPKAAALRKLIVEARAAWAAAIEDKASAPPAPRARREAPALPDDLAAALGPKSAARRTFDAFTPSQQHEYVDWIVEAKREATRASRVAQAAEWIAEGKTRNWKYQNC</sequence>
<gene>
    <name evidence="2" type="ORF">LPC04_28520</name>
</gene>
<dbReference type="EMBL" id="JAJLJH010000018">
    <property type="protein sequence ID" value="MCK9689683.1"/>
    <property type="molecule type" value="Genomic_DNA"/>
</dbReference>
<dbReference type="AlphaFoldDB" id="A0A9X1YQT9"/>
<comment type="caution">
    <text evidence="2">The sequence shown here is derived from an EMBL/GenBank/DDBJ whole genome shotgun (WGS) entry which is preliminary data.</text>
</comment>
<feature type="domain" description="YdhG-like" evidence="1">
    <location>
        <begin position="29"/>
        <end position="122"/>
    </location>
</feature>
<dbReference type="InterPro" id="IPR014922">
    <property type="entry name" value="YdhG-like"/>
</dbReference>
<dbReference type="SUPFAM" id="SSF159888">
    <property type="entry name" value="YdhG-like"/>
    <property type="match status" value="1"/>
</dbReference>
<dbReference type="RefSeq" id="WP_275685733.1">
    <property type="nucleotide sequence ID" value="NZ_JAJLJH010000018.1"/>
</dbReference>
<name>A0A9X1YQT9_9BURK</name>
<proteinExistence type="predicted"/>
<reference evidence="2" key="1">
    <citation type="submission" date="2021-11" db="EMBL/GenBank/DDBJ databases">
        <title>BS-T2-15 a new species belonging to the Comamonadaceae family isolated from the soil of a French oak forest.</title>
        <authorList>
            <person name="Mieszkin S."/>
            <person name="Alain K."/>
        </authorList>
    </citation>
    <scope>NUCLEOTIDE SEQUENCE</scope>
    <source>
        <strain evidence="2">BS-T2-15</strain>
    </source>
</reference>
<evidence type="ECO:0000259" key="1">
    <source>
        <dbReference type="Pfam" id="PF08818"/>
    </source>
</evidence>
<evidence type="ECO:0000313" key="2">
    <source>
        <dbReference type="EMBL" id="MCK9689683.1"/>
    </source>
</evidence>
<evidence type="ECO:0000313" key="3">
    <source>
        <dbReference type="Proteomes" id="UP001139353"/>
    </source>
</evidence>
<dbReference type="Gene3D" id="3.90.1150.200">
    <property type="match status" value="1"/>
</dbReference>
<protein>
    <submittedName>
        <fullName evidence="2">YdeI/OmpD-associated family protein</fullName>
    </submittedName>
</protein>